<comment type="caution">
    <text evidence="1">The sequence shown here is derived from an EMBL/GenBank/DDBJ whole genome shotgun (WGS) entry which is preliminary data.</text>
</comment>
<protein>
    <submittedName>
        <fullName evidence="1">Uncharacterized protein</fullName>
    </submittedName>
</protein>
<sequence length="149" mass="17196">MKQQIEVTLDQFLSAFDEGVKLAKEKPTVPTNVRVEDRTVFTGERFYLVESRKTGDLCFASRCLEQTAEQEGCYQVTRYSDNKRRWVTTEEFTTQFKRLKGKPERVYVGNVLGVGHDYKQTAIEDNDSGTLLSEVIDNMRKNKQSREVA</sequence>
<dbReference type="AlphaFoldDB" id="M6VAJ5"/>
<accession>M6VAJ5</accession>
<proteinExistence type="predicted"/>
<evidence type="ECO:0000313" key="1">
    <source>
        <dbReference type="EMBL" id="EMO53905.1"/>
    </source>
</evidence>
<gene>
    <name evidence="1" type="ORF">LEP1GSC172_3297</name>
</gene>
<dbReference type="EMBL" id="AKWD02000033">
    <property type="protein sequence ID" value="EMO53905.1"/>
    <property type="molecule type" value="Genomic_DNA"/>
</dbReference>
<organism evidence="1 2">
    <name type="scientific">Leptospira noguchii</name>
    <dbReference type="NCBI Taxonomy" id="28182"/>
    <lineage>
        <taxon>Bacteria</taxon>
        <taxon>Pseudomonadati</taxon>
        <taxon>Spirochaetota</taxon>
        <taxon>Spirochaetia</taxon>
        <taxon>Leptospirales</taxon>
        <taxon>Leptospiraceae</taxon>
        <taxon>Leptospira</taxon>
    </lineage>
</organism>
<dbReference type="RefSeq" id="WP_002178204.1">
    <property type="nucleotide sequence ID" value="NZ_AKWD02000033.1"/>
</dbReference>
<name>M6VAJ5_9LEPT</name>
<dbReference type="Proteomes" id="UP000012112">
    <property type="component" value="Unassembled WGS sequence"/>
</dbReference>
<evidence type="ECO:0000313" key="2">
    <source>
        <dbReference type="Proteomes" id="UP000012112"/>
    </source>
</evidence>
<reference evidence="1 2" key="1">
    <citation type="submission" date="2013-01" db="EMBL/GenBank/DDBJ databases">
        <authorList>
            <person name="Harkins D.M."/>
            <person name="Durkin A.S."/>
            <person name="Brinkac L.M."/>
            <person name="Haft D.H."/>
            <person name="Selengut J.D."/>
            <person name="Sanka R."/>
            <person name="DePew J."/>
            <person name="Purushe J."/>
            <person name="Matthias M.A."/>
            <person name="Vinetz J.M."/>
            <person name="Sutton G.G."/>
            <person name="Nierman W.C."/>
            <person name="Fouts D.E."/>
        </authorList>
    </citation>
    <scope>NUCLEOTIDE SEQUENCE [LARGE SCALE GENOMIC DNA]</scope>
    <source>
        <strain evidence="1 2">HAI1536</strain>
    </source>
</reference>